<keyword evidence="2" id="KW-1133">Transmembrane helix</keyword>
<sequence>MFAFLNVASVKDYVEIVHKLIESDQSSTLQTYWNFGAILTYLTLSFRHFVSSLFATDWLQSLRALPVLIPETTSSILSEVSVLEKAVFSDQISGGFWPFDSALISTPNIFFSALQKFGIGLANSLFLFLPTTASHIICYRRFALQGLEAGYLAGLGTIAGNAIWVSSIVFGWRFFVFSWLSLDTFRYALGFLILVQFMWDCYREKGLRELSKPKIFCLNFLLSLTEQTSLFPFVTNVSFGQNSTILEGFPSADMGAFVCIHGAYVLGILVGSYSLLTFYCMFSDNQGSNISSWLQSSFNIGKDTYSRFLNFGFLYITMICAMSNLVYFGLDYTLTKPLGFIANDRAIEQNQLIETSFLNTKSSNRNTRRNRGRHGRRERWNARVPKYRSFDASLYGQGTYDFFTMEDLNYGFDRFWLRRKMRNHTANFRLFPKAWMRSLKKQMARPRLDSYSGPRVEFFRLIFEQLYSPSFHAPRKNQIPQKTDPINLSKAYKHSLELLNKQNTQNYLYQIATLRKFVRNVGSRVTYGQLVSNQKLREENSFLTKNVYSKRLLSSLFLNKKQNHENDTKLFLKNCLSEKGRSYSTLAPAGTIIGVKNICSYNSISQKNNIKNMAKPLSPDYSKKNGIFSRFKNSYGDYLNDYSPNLALPVKFYLQREKAYKKKLKDYGARPFRVFAVGNSTSTFRTMMRRAFYYYKPTLRFEKTMRSARSRVELQKTSRSPRKFVPAFTKSSTNLASAAASVQLDSKTIAEPKVSPYNAQNGIRAEAFEPIGDFATGSLSPKGTYETYKYNLYKNRLRKPTHSYSLVYTRAARYRHQIFKDVLQHWYYSPTNRILLKLDVDSFIRRQPSSHFLTNNEEKLLHLRRVLLSKHLDSLRWYTSMEHYSTMKVSLGGTKSFQSRPYNQQFTGTFKKIRHLFSVTPSLSNLDVLRYDQPLFKKNVAKNTPEANALLLNTLNLYNHEELNKTKVIGVIDAESIKKVPNSALSLISPSPKVTKTKLQQKNGLDEKVNVPSVFAGAKEASVQSYGQKKENEVYSSLWVSLMRKFDRDVYNRKGLKSYLNTREEKRKTRILNLRNLIATSSVHNISKDKTFALNSSLKPNIKEHGKLATAVRKALTDAQYLDVPSSSLKEPLLLAKSGIRKKPKTIQMRLLHKLTNPQMSFLFQKTNYIQTKDDGTYKDGTDNQNFSKILEFKLRQRLKKAKNEKTLQKSNFGLSLKPLLWSKLQTYFIFKNINLFSNKLSLTSSLTKLPIVRLFFAKNNRDSEDWKLKEQILSLRKKQRKDFYEAKNDEDNNLRQKPDFDKNFRPKQNQKYLWKNWIKNKTFEKTLSNHTQKYLFIRQNYQKRTLRFDRAATRRRRSAIVKKVIDFKPPVLSPQHSADQKDAMHQDGTAKNATFKVQSFKQSHSHLRQQRQSLKKIRKNAQNKNKMYKRRRQTITKLRNLNKKIKHIQSTKAVRRWWWENLSSLSPEPSLTLASAPEATFGRLATEKNSWNAPMLQNSNLVPTLPPSEDPRLQLTRFVSINPVPLYAGWDDSLRKFVVTSRICSRRDTGERLHLDKLENLKTQKGQSVLGGYKKIYRLQQELGSGLLLSQKRQESKNTNTIIKYMNAPLKGMNAPLVLYRQIPFATYDPDQFFRPGVDGFAPLGWKRFRFNLIRQSTKPIVVKNRVGLFATAKTQTSSGQKQNGFKFWKNVAVEQSLQPSSLFIQSLTKSSLPIGAFETAKGSGDKSKKFKTVRRIQKNLKRAEQHPFGNSWLPSGPLNIEILPVQYINVFAKNYRISNDRYINWRLRKENALNPAMINLNSQNSSLGEVLDTDFTLRRRSKPRRKYHRKGSPRVNEQLLPYRKRFRGYDGELIRSRAIIDNDTLIKGRRSQIKSSKDTATSARIRRIRKRLLSQVIRPVSRYLPKVGGFVWPGDYFRLERVQAPKLHLQTDTDLTKGLSKTNAKKQGSLPQWTLQPKKYLRQKHNLLVLKRRLQKSQQNGTINVKLEELKALID</sequence>
<feature type="transmembrane region" description="Helical" evidence="2">
    <location>
        <begin position="308"/>
        <end position="330"/>
    </location>
</feature>
<keyword evidence="3" id="KW-0150">Chloroplast</keyword>
<evidence type="ECO:0000313" key="3">
    <source>
        <dbReference type="EMBL" id="WLG71258.1"/>
    </source>
</evidence>
<proteinExistence type="predicted"/>
<feature type="transmembrane region" description="Helical" evidence="2">
    <location>
        <begin position="254"/>
        <end position="282"/>
    </location>
</feature>
<geneLocation type="chloroplast" evidence="3"/>
<feature type="region of interest" description="Disordered" evidence="1">
    <location>
        <begin position="1404"/>
        <end position="1429"/>
    </location>
</feature>
<gene>
    <name evidence="3" type="primary">ycf1</name>
</gene>
<name>A0AA49LND7_9CHLO</name>
<keyword evidence="2" id="KW-0472">Membrane</keyword>
<accession>A0AA49LND7</accession>
<organism evidence="3">
    <name type="scientific">Johansenicoccus eremophilus</name>
    <dbReference type="NCBI Taxonomy" id="3068301"/>
    <lineage>
        <taxon>Eukaryota</taxon>
        <taxon>Viridiplantae</taxon>
        <taxon>Chlorophyta</taxon>
        <taxon>core chlorophytes</taxon>
        <taxon>Chlorophyceae</taxon>
        <taxon>CS clade</taxon>
        <taxon>Sphaeropleales</taxon>
        <taxon>Sphaeropleales incertae sedis</taxon>
        <taxon>Johansenicoccus</taxon>
    </lineage>
</organism>
<feature type="transmembrane region" description="Helical" evidence="2">
    <location>
        <begin position="151"/>
        <end position="172"/>
    </location>
</feature>
<evidence type="ECO:0000256" key="2">
    <source>
        <dbReference type="SAM" id="Phobius"/>
    </source>
</evidence>
<keyword evidence="3" id="KW-0934">Plastid</keyword>
<keyword evidence="2" id="KW-0812">Transmembrane</keyword>
<feature type="transmembrane region" description="Helical" evidence="2">
    <location>
        <begin position="184"/>
        <end position="202"/>
    </location>
</feature>
<reference evidence="3" key="1">
    <citation type="journal article" date="2023" name="Plant Ecol Evol">
        <title>Johansenicoccus eremophilus, gen. et sp. nov., a novel evolutionary lineage in Chlorophyceae with unusual genomic features.</title>
        <authorList>
            <person name="Fucikova K."/>
            <person name="Taylor M."/>
            <person name="Lewis L.A."/>
            <person name="Niece B.K."/>
            <person name="Isaac A.S."/>
            <person name="Pietrasiak N."/>
        </authorList>
    </citation>
    <scope>NUCLEOTIDE SEQUENCE</scope>
    <source>
        <strain evidence="3">WJT24VFNP31</strain>
    </source>
</reference>
<evidence type="ECO:0000256" key="1">
    <source>
        <dbReference type="SAM" id="MobiDB-lite"/>
    </source>
</evidence>
<feature type="transmembrane region" description="Helical" evidence="2">
    <location>
        <begin position="214"/>
        <end position="234"/>
    </location>
</feature>
<dbReference type="EMBL" id="OQ849777">
    <property type="protein sequence ID" value="WLG71258.1"/>
    <property type="molecule type" value="Genomic_DNA"/>
</dbReference>
<protein>
    <submittedName>
        <fullName evidence="3">Hypothetical chloroplast protein RF1</fullName>
    </submittedName>
</protein>
<feature type="transmembrane region" description="Helical" evidence="2">
    <location>
        <begin position="117"/>
        <end position="139"/>
    </location>
</feature>